<evidence type="ECO:0000256" key="1">
    <source>
        <dbReference type="RuleBase" id="RU363044"/>
    </source>
</evidence>
<dbReference type="InterPro" id="IPR010285">
    <property type="entry name" value="DNA_helicase_pif1-like_DEAD"/>
</dbReference>
<protein>
    <recommendedName>
        <fullName evidence="1">ATP-dependent DNA helicase</fullName>
        <ecNumber evidence="1">5.6.2.3</ecNumber>
    </recommendedName>
</protein>
<dbReference type="GO" id="GO:0005524">
    <property type="term" value="F:ATP binding"/>
    <property type="evidence" value="ECO:0007669"/>
    <property type="project" value="UniProtKB-KW"/>
</dbReference>
<accession>A0A409YNY2</accession>
<sequence length="2310" mass="259002">MKTLSHHTLRIARLGLRVFTTAILFEAQRLFAVACVALSVLFLTYVLNPFSIITRLNVITVESHLQMKLKLGLPKGGDGRTRLIDHSEIRNHLTNPLDITDVECRYRFIDHISPDQLDKYQSDDFIILNLHVTELAPILTLAAMRSIAKMHSAPVKTKTSGKSLNEMLSSHHCSKCDTHATVFMKVPSKKQLIKDRVSNHRDAKKAPPPVITTSDAVNDTVFPPDPFDTVTRDNILTSACKRMSPTEFEEAGCAICGELRPRTTLSKLKNIKNNLSILHASGVTRLERVAVADPVKEYTGPVIDHSCDSVCDPCRRFVREGKVPKLALANGLWIGEVPVQLKRLRFAERLLVARVRHTCAYVKVASGMRKMKANVIAFENPLPKVYKKLPPPREDMDDVLAILFTGPCKPNEEDFKRTPLLIRRNVVLQALEWLKLNHAGYYDIEISIENLEQYPEDEPYVSIEYRPSVSNKTPESTSVFDRDDEDGTAEGPCPFTVHGLTAETLNNMLPSQIKAAALRHFNDMGGVLSIGHSGKIQSIYNNPHLYTQMFPWLFPYGLGGIGSTASGAISESEHKRHLLMYHDKRFQTDDSFPFVAFCHEQIKANNTSAFLQTKKDKFKDITDRLLTVNWAVLDEMTKDMEAGNTVSASTVKTADELQCFQVINDLDAVSGMMHGSLLSKKHMRNEIWSMVAALGAPYWYITLSPADNRHPLCIYLASSNEKFNPIPLSSSERTRLICQNPVAAARFFDFMVRTFIADVLGYESDHRGVYGDVNGYYGTVEQQGRLTLHLHLLLWIKGTPTPQEVRDKLKSDKTSEWASRLVAWLDSCSTGGFITGTHEEVSSMVLRKEKENGHIEPSLRLPVPPPSVCQKHMSRISSPNDNQSNQCGDCASYRQWETDYFETVDEILLGANVHDCSRGYTKDGKRKKSATAPGCMDNKWGKCKARFPRAIVDKTHIDDTGVVVLKKSEKWLNTITPVLTYLSGTNTDVTSLASGTAIKAVIMYVSDYITKTSLKTHTIFDTVRGTFRKHGEMLTGTSGMQDKARAFMTKVVNQLSAKAELGAPMICLYLLKNPDHYTSHEYVVFYWRTYVAEARRPFETSQDAESEEKVIILRSKGKVVACSWLQDYIHRPIELSNVNLYEYIRCYKRVSILVGKNSEKKNANEVQFDAHGESLEPADADEQDASSGSSDLEGDNDTEGYACKSKKVRLKKLDKYTYRFTTDHAQYSSHGMRYIQDNRLRLLNFIGSLPRSDKGDIEYYCSTMLALLKPWRTGHDLRMPTQTSWKDAFDSHNFTDSERRLMINFNIKFECMDARDDYRAQLKKGASPTIIGSWDATAHEGIELPESCALPPASSYDAMHNGDHLLKEGWRYKLKLNSIKSATAVMHNLGWSASKGTGYTATPSSAEPLLKQNSTRWQEAVNDCKQAVLEKKRENINGPKSTPNDNGTNHNNSIQPDNGKADFCFLPNRVRIVDKSFFFKSFQAAGPYMTPLVNDSIKRFTLNSEQERSFRIIANHALAYDHEQLNMYIGGMGGTGKSQVLKALSHFFAERCEAHRFIVVAPTGSAAALLGGGTYHSVFGINEHSDTKPGVIKARLKGVDYVFFDEVSMLSAMDLHRIDAQLKKIRDDQCSKPFGGLNMIFCGDFAQLPPAIGGENKSLYSQTIGTHSTDAQSQDEAMGKSLWHQVTTVVILRQNMRQRVQSAEDSRLRTALDNMRYKACTHDDISFLLSRVSCNIEGMSSVCDDRFRNEAIITGTNLVKDVINKIGCERFADETGQTLVDFYSEDSERIRVPEVGKKRCKIHLESISDNVQAALWNQAPSFTDKHIPGKLSLCIGLPVMIRYNYATELCMTRGQEGFVVSWQSKTGSKGQNCIDVVFVKLKNPPSDVNIEGLPANVVPIYPRSNAIVSMLPNGDKIMVLREQVELLPNFAMTAYASQGKTRPDNPVHLLGLDSHQAYYTALSRSASAAGTIIINGFDARIITGGCSGALRQEFRELELLDAITKTRHEGKLPDSVEGSTRNIIIKRFREWKGLSFIPGQMHKSIKWSKKDPYLSVEDTPLEGQSLLPTKKKMAPKLTGVSPAEADELCVLGNIEFSAMQQDCGHNAARVQSPSYDFKSNTDNLSEHHAQVIASSDSTDSTQTLGIHLNKRKIEYLDVNEVEISDDHRPVKKLKLDAETCEVEPERVAIPTTNYCDETSETLYDFQCFVWSENSCAYDSVFSIILFMVTFNPLISQRLVNYVDNDLLSDLIEGIREFNGLTSNAQQSILKNIRDPIRRRLSIIDPQNMPFGGYTSVDYILEAMFTTATPC</sequence>
<dbReference type="GO" id="GO:0043139">
    <property type="term" value="F:5'-3' DNA helicase activity"/>
    <property type="evidence" value="ECO:0007669"/>
    <property type="project" value="UniProtKB-EC"/>
</dbReference>
<dbReference type="GO" id="GO:0016887">
    <property type="term" value="F:ATP hydrolysis activity"/>
    <property type="evidence" value="ECO:0007669"/>
    <property type="project" value="RHEA"/>
</dbReference>
<comment type="cofactor">
    <cofactor evidence="1">
        <name>Mg(2+)</name>
        <dbReference type="ChEBI" id="CHEBI:18420"/>
    </cofactor>
</comment>
<organism evidence="7 8">
    <name type="scientific">Panaeolus cyanescens</name>
    <dbReference type="NCBI Taxonomy" id="181874"/>
    <lineage>
        <taxon>Eukaryota</taxon>
        <taxon>Fungi</taxon>
        <taxon>Dikarya</taxon>
        <taxon>Basidiomycota</taxon>
        <taxon>Agaricomycotina</taxon>
        <taxon>Agaricomycetes</taxon>
        <taxon>Agaricomycetidae</taxon>
        <taxon>Agaricales</taxon>
        <taxon>Agaricineae</taxon>
        <taxon>Galeropsidaceae</taxon>
        <taxon>Panaeolus</taxon>
    </lineage>
</organism>
<dbReference type="EC" id="5.6.2.3" evidence="1"/>
<keyword evidence="1" id="KW-0547">Nucleotide-binding</keyword>
<evidence type="ECO:0000259" key="5">
    <source>
        <dbReference type="Pfam" id="PF14214"/>
    </source>
</evidence>
<feature type="region of interest" description="Disordered" evidence="2">
    <location>
        <begin position="199"/>
        <end position="218"/>
    </location>
</feature>
<feature type="region of interest" description="Disordered" evidence="2">
    <location>
        <begin position="469"/>
        <end position="488"/>
    </location>
</feature>
<dbReference type="InterPro" id="IPR046700">
    <property type="entry name" value="DUF6570"/>
</dbReference>
<name>A0A409YNY2_9AGAR</name>
<comment type="similarity">
    <text evidence="1">Belongs to the helicase family.</text>
</comment>
<feature type="domain" description="Helitron helicase-like" evidence="5">
    <location>
        <begin position="574"/>
        <end position="794"/>
    </location>
</feature>
<dbReference type="SUPFAM" id="SSF52540">
    <property type="entry name" value="P-loop containing nucleoside triphosphate hydrolases"/>
    <property type="match status" value="2"/>
</dbReference>
<dbReference type="Pfam" id="PF05970">
    <property type="entry name" value="PIF1"/>
    <property type="match status" value="1"/>
</dbReference>
<gene>
    <name evidence="7" type="ORF">CVT24_011903</name>
</gene>
<keyword evidence="1" id="KW-0067">ATP-binding</keyword>
<dbReference type="GO" id="GO:0000723">
    <property type="term" value="P:telomere maintenance"/>
    <property type="evidence" value="ECO:0007669"/>
    <property type="project" value="InterPro"/>
</dbReference>
<dbReference type="PANTHER" id="PTHR47642:SF6">
    <property type="entry name" value="ATP-DEPENDENT DNA HELICASE"/>
    <property type="match status" value="1"/>
</dbReference>
<keyword evidence="1" id="KW-0227">DNA damage</keyword>
<feature type="domain" description="DUF6570" evidence="6">
    <location>
        <begin position="321"/>
        <end position="452"/>
    </location>
</feature>
<keyword evidence="3" id="KW-0812">Transmembrane</keyword>
<keyword evidence="1" id="KW-0233">DNA recombination</keyword>
<evidence type="ECO:0000256" key="2">
    <source>
        <dbReference type="SAM" id="MobiDB-lite"/>
    </source>
</evidence>
<evidence type="ECO:0000313" key="7">
    <source>
        <dbReference type="EMBL" id="PPR04686.1"/>
    </source>
</evidence>
<dbReference type="Proteomes" id="UP000284842">
    <property type="component" value="Unassembled WGS sequence"/>
</dbReference>
<dbReference type="EMBL" id="NHTK01000905">
    <property type="protein sequence ID" value="PPR04686.1"/>
    <property type="molecule type" value="Genomic_DNA"/>
</dbReference>
<feature type="compositionally biased region" description="Polar residues" evidence="2">
    <location>
        <begin position="469"/>
        <end position="479"/>
    </location>
</feature>
<dbReference type="GO" id="GO:0006281">
    <property type="term" value="P:DNA repair"/>
    <property type="evidence" value="ECO:0007669"/>
    <property type="project" value="UniProtKB-KW"/>
</dbReference>
<dbReference type="Gene3D" id="3.40.50.300">
    <property type="entry name" value="P-loop containing nucleotide triphosphate hydrolases"/>
    <property type="match status" value="1"/>
</dbReference>
<feature type="region of interest" description="Disordered" evidence="2">
    <location>
        <begin position="1431"/>
        <end position="1455"/>
    </location>
</feature>
<evidence type="ECO:0000259" key="6">
    <source>
        <dbReference type="Pfam" id="PF20209"/>
    </source>
</evidence>
<feature type="transmembrane region" description="Helical" evidence="3">
    <location>
        <begin position="30"/>
        <end position="47"/>
    </location>
</feature>
<dbReference type="InterPro" id="IPR025476">
    <property type="entry name" value="Helitron_helicase-like"/>
</dbReference>
<keyword evidence="1" id="KW-0234">DNA repair</keyword>
<proteinExistence type="inferred from homology"/>
<dbReference type="OrthoDB" id="3259294at2759"/>
<feature type="region of interest" description="Disordered" evidence="2">
    <location>
        <begin position="856"/>
        <end position="881"/>
    </location>
</feature>
<keyword evidence="1" id="KW-0347">Helicase</keyword>
<evidence type="ECO:0000313" key="8">
    <source>
        <dbReference type="Proteomes" id="UP000284842"/>
    </source>
</evidence>
<comment type="caution">
    <text evidence="7">The sequence shown here is derived from an EMBL/GenBank/DDBJ whole genome shotgun (WGS) entry which is preliminary data.</text>
</comment>
<keyword evidence="1" id="KW-0378">Hydrolase</keyword>
<keyword evidence="3" id="KW-1133">Transmembrane helix</keyword>
<dbReference type="InParanoid" id="A0A409YNY2"/>
<reference evidence="7 8" key="1">
    <citation type="journal article" date="2018" name="Evol. Lett.">
        <title>Horizontal gene cluster transfer increased hallucinogenic mushroom diversity.</title>
        <authorList>
            <person name="Reynolds H.T."/>
            <person name="Vijayakumar V."/>
            <person name="Gluck-Thaler E."/>
            <person name="Korotkin H.B."/>
            <person name="Matheny P.B."/>
            <person name="Slot J.C."/>
        </authorList>
    </citation>
    <scope>NUCLEOTIDE SEQUENCE [LARGE SCALE GENOMIC DNA]</scope>
    <source>
        <strain evidence="7 8">2629</strain>
    </source>
</reference>
<dbReference type="Pfam" id="PF20209">
    <property type="entry name" value="DUF6570"/>
    <property type="match status" value="1"/>
</dbReference>
<dbReference type="Pfam" id="PF14214">
    <property type="entry name" value="Helitron_like_N"/>
    <property type="match status" value="1"/>
</dbReference>
<keyword evidence="3" id="KW-0472">Membrane</keyword>
<evidence type="ECO:0000259" key="4">
    <source>
        <dbReference type="Pfam" id="PF05970"/>
    </source>
</evidence>
<feature type="region of interest" description="Disordered" evidence="2">
    <location>
        <begin position="1174"/>
        <end position="1198"/>
    </location>
</feature>
<evidence type="ECO:0000256" key="3">
    <source>
        <dbReference type="SAM" id="Phobius"/>
    </source>
</evidence>
<dbReference type="InterPro" id="IPR027417">
    <property type="entry name" value="P-loop_NTPase"/>
</dbReference>
<comment type="catalytic activity">
    <reaction evidence="1">
        <text>ATP + H2O = ADP + phosphate + H(+)</text>
        <dbReference type="Rhea" id="RHEA:13065"/>
        <dbReference type="ChEBI" id="CHEBI:15377"/>
        <dbReference type="ChEBI" id="CHEBI:15378"/>
        <dbReference type="ChEBI" id="CHEBI:30616"/>
        <dbReference type="ChEBI" id="CHEBI:43474"/>
        <dbReference type="ChEBI" id="CHEBI:456216"/>
        <dbReference type="EC" id="5.6.2.3"/>
    </reaction>
</comment>
<feature type="domain" description="DNA helicase Pif1-like DEAD-box helicase" evidence="4">
    <location>
        <begin position="1502"/>
        <end position="1705"/>
    </location>
</feature>
<dbReference type="STRING" id="181874.A0A409YNY2"/>
<dbReference type="InterPro" id="IPR051055">
    <property type="entry name" value="PIF1_helicase"/>
</dbReference>
<dbReference type="PANTHER" id="PTHR47642">
    <property type="entry name" value="ATP-DEPENDENT DNA HELICASE"/>
    <property type="match status" value="1"/>
</dbReference>
<keyword evidence="8" id="KW-1185">Reference proteome</keyword>
<dbReference type="GO" id="GO:0006310">
    <property type="term" value="P:DNA recombination"/>
    <property type="evidence" value="ECO:0007669"/>
    <property type="project" value="UniProtKB-KW"/>
</dbReference>
<feature type="compositionally biased region" description="Polar residues" evidence="2">
    <location>
        <begin position="1438"/>
        <end position="1455"/>
    </location>
</feature>